<keyword evidence="4" id="KW-1185">Reference proteome</keyword>
<reference evidence="4" key="1">
    <citation type="journal article" date="2019" name="Int. J. Syst. Evol. Microbiol.">
        <title>The Global Catalogue of Microorganisms (GCM) 10K type strain sequencing project: providing services to taxonomists for standard genome sequencing and annotation.</title>
        <authorList>
            <consortium name="The Broad Institute Genomics Platform"/>
            <consortium name="The Broad Institute Genome Sequencing Center for Infectious Disease"/>
            <person name="Wu L."/>
            <person name="Ma J."/>
        </authorList>
    </citation>
    <scope>NUCLEOTIDE SEQUENCE [LARGE SCALE GENOMIC DNA]</scope>
    <source>
        <strain evidence="4">JCM 4594</strain>
    </source>
</reference>
<dbReference type="RefSeq" id="WP_190026292.1">
    <property type="nucleotide sequence ID" value="NZ_BMUU01000001.1"/>
</dbReference>
<name>A0ABQ2ZKU8_9ACTN</name>
<dbReference type="Pfam" id="PF01338">
    <property type="entry name" value="Bac_thur_toxin"/>
    <property type="match status" value="1"/>
</dbReference>
<evidence type="ECO:0000313" key="4">
    <source>
        <dbReference type="Proteomes" id="UP000600946"/>
    </source>
</evidence>
<dbReference type="EMBL" id="BMUU01000001">
    <property type="protein sequence ID" value="GGY19195.1"/>
    <property type="molecule type" value="Genomic_DNA"/>
</dbReference>
<dbReference type="Gene3D" id="3.40.198.10">
    <property type="entry name" value="Delta-endotoxin CytB-like"/>
    <property type="match status" value="1"/>
</dbReference>
<accession>A0ABQ2ZKU8</accession>
<comment type="similarity">
    <text evidence="1">Belongs to the cyt1/cyt2 endotoxin family.</text>
</comment>
<sequence>MVDRATTTTAAFRTVVEAGPEALDQVRAAEAVLQEAIAPAADAAFDFGAVRSAARSLPNSSVVKIIPGFGLQETAPLQVMVLTLRQAVRQALVEPFENLAFWDKADTALAGVFLGLGAQRDAAHLAFQESTDGTRYFYHLLFALQDEETGRHLYVVAFRVEVTVAADRATLLSLGAEDTAAVTIRLDAISVRQELAATS</sequence>
<protein>
    <recommendedName>
        <fullName evidence="5">Type-2Aa cytolytic delta-endotoxin</fullName>
    </recommendedName>
</protein>
<dbReference type="Proteomes" id="UP000600946">
    <property type="component" value="Unassembled WGS sequence"/>
</dbReference>
<organism evidence="3 4">
    <name type="scientific">Streptomyces xanthochromogenes</name>
    <dbReference type="NCBI Taxonomy" id="67384"/>
    <lineage>
        <taxon>Bacteria</taxon>
        <taxon>Bacillati</taxon>
        <taxon>Actinomycetota</taxon>
        <taxon>Actinomycetes</taxon>
        <taxon>Kitasatosporales</taxon>
        <taxon>Streptomycetaceae</taxon>
        <taxon>Streptomyces</taxon>
    </lineage>
</organism>
<dbReference type="InterPro" id="IPR035918">
    <property type="entry name" value="CytB_endotoxin-like_sf"/>
</dbReference>
<dbReference type="GeneID" id="96289024"/>
<gene>
    <name evidence="3" type="ORF">GCM10010326_10150</name>
</gene>
<evidence type="ECO:0000256" key="1">
    <source>
        <dbReference type="ARBA" id="ARBA00009676"/>
    </source>
</evidence>
<proteinExistence type="inferred from homology"/>
<dbReference type="InterPro" id="IPR001615">
    <property type="entry name" value="Endotoxin_CytB"/>
</dbReference>
<evidence type="ECO:0000256" key="2">
    <source>
        <dbReference type="ARBA" id="ARBA00022969"/>
    </source>
</evidence>
<evidence type="ECO:0000313" key="3">
    <source>
        <dbReference type="EMBL" id="GGY19195.1"/>
    </source>
</evidence>
<evidence type="ECO:0008006" key="5">
    <source>
        <dbReference type="Google" id="ProtNLM"/>
    </source>
</evidence>
<dbReference type="SUPFAM" id="SSF55676">
    <property type="entry name" value="CytB endotoxin-like"/>
    <property type="match status" value="1"/>
</dbReference>
<comment type="caution">
    <text evidence="3">The sequence shown here is derived from an EMBL/GenBank/DDBJ whole genome shotgun (WGS) entry which is preliminary data.</text>
</comment>
<keyword evidence="2" id="KW-0749">Sporulation</keyword>